<dbReference type="AlphaFoldDB" id="A0A561CMT2"/>
<protein>
    <submittedName>
        <fullName evidence="2">Putative ribonuclease toxin of YeeF-YezG toxin-antitoxin module</fullName>
    </submittedName>
</protein>
<keyword evidence="3" id="KW-1185">Reference proteome</keyword>
<name>A0A561CMT2_9BACI</name>
<organism evidence="2 3">
    <name type="scientific">Neobacillus bataviensis</name>
    <dbReference type="NCBI Taxonomy" id="220685"/>
    <lineage>
        <taxon>Bacteria</taxon>
        <taxon>Bacillati</taxon>
        <taxon>Bacillota</taxon>
        <taxon>Bacilli</taxon>
        <taxon>Bacillales</taxon>
        <taxon>Bacillaceae</taxon>
        <taxon>Neobacillus</taxon>
    </lineage>
</organism>
<reference evidence="2 3" key="1">
    <citation type="submission" date="2019-06" db="EMBL/GenBank/DDBJ databases">
        <title>Sorghum-associated microbial communities from plants grown in Nebraska, USA.</title>
        <authorList>
            <person name="Schachtman D."/>
        </authorList>
    </citation>
    <scope>NUCLEOTIDE SEQUENCE [LARGE SCALE GENOMIC DNA]</scope>
    <source>
        <strain evidence="2 3">2482</strain>
    </source>
</reference>
<sequence>MDVKYIPSDWEKMKDGIGDLIGLGRWGKGLIDNLIDLNDNLEDAEGDIAKYDSDGVISFHHTSQKSKYQGLFEDFEVLHSFAGKVGDIVDRAIDQPFYKDMDAFVEAMRDLTISNYTTKNRIGATETQFVYGVYGASQSLEVPKTEISIDDLFSGDNFYAGQMKLEYGAWKELNPEQDFSQEEYRQAALNTRVFQYESIRNQQENKEFWVQLGALVVIVGATLICPPAGMALGAAYGAMELSSAVSGKDWVSGRELGTGERWFRGVLAPLDIVPGVNGLTKFSSAVRLAHVGDTVGGLGKVGFHQGITHIDSMIKTAGQQSATRLKNASAAIKDTANVVKNKLAMDTIRAGRLADTVITGIKNTIPSPKRLVATATGEKVYMPVDNNHAIENSLSDIISKIDGINLGGVSKKNENSSHLKFNKDGLTPEQLKEYRLKIDKAKAQGNLKAADDARYERYCTEKVSLGEKPLDRSDWDVINERLRKNRVRGREEEIKGRKALEEHLNRPLEDNNTDMVVTYTSSEGHVTRPDSIGRNNKGEIDLVHDHKHKSGEEQVVHNDSQIRAEREMIEDKKNGYHVVTLSSDKPDLRAIPPTPRPSGPLGDKSVIYYTDPQNGKVTHKWEPNPRLPGGGRWKKL</sequence>
<accession>A0A561CMT2</accession>
<evidence type="ECO:0000256" key="1">
    <source>
        <dbReference type="SAM" id="MobiDB-lite"/>
    </source>
</evidence>
<comment type="caution">
    <text evidence="2">The sequence shown here is derived from an EMBL/GenBank/DDBJ whole genome shotgun (WGS) entry which is preliminary data.</text>
</comment>
<dbReference type="RefSeq" id="WP_261380791.1">
    <property type="nucleotide sequence ID" value="NZ_VIVN01000017.1"/>
</dbReference>
<evidence type="ECO:0000313" key="2">
    <source>
        <dbReference type="EMBL" id="TWD92476.1"/>
    </source>
</evidence>
<evidence type="ECO:0000313" key="3">
    <source>
        <dbReference type="Proteomes" id="UP000319671"/>
    </source>
</evidence>
<dbReference type="EMBL" id="VIVN01000017">
    <property type="protein sequence ID" value="TWD92476.1"/>
    <property type="molecule type" value="Genomic_DNA"/>
</dbReference>
<feature type="region of interest" description="Disordered" evidence="1">
    <location>
        <begin position="585"/>
        <end position="636"/>
    </location>
</feature>
<dbReference type="PANTHER" id="PTHR34976:SF2">
    <property type="entry name" value="TYPE VII SECRETION SYSTEM PROTEIN ESSD"/>
    <property type="match status" value="1"/>
</dbReference>
<dbReference type="PANTHER" id="PTHR34976">
    <property type="entry name" value="RIBONUCLEASE YQCG-RELATED"/>
    <property type="match status" value="1"/>
</dbReference>
<dbReference type="InterPro" id="IPR051768">
    <property type="entry name" value="Bact_secretion_toxin"/>
</dbReference>
<proteinExistence type="predicted"/>
<dbReference type="Proteomes" id="UP000319671">
    <property type="component" value="Unassembled WGS sequence"/>
</dbReference>
<gene>
    <name evidence="2" type="ORF">FB550_11729</name>
</gene>